<evidence type="ECO:0000313" key="4">
    <source>
        <dbReference type="Proteomes" id="UP001141806"/>
    </source>
</evidence>
<dbReference type="Gene3D" id="3.20.20.80">
    <property type="entry name" value="Glycosidases"/>
    <property type="match status" value="1"/>
</dbReference>
<keyword evidence="1" id="KW-1133">Transmembrane helix</keyword>
<dbReference type="InterPro" id="IPR001223">
    <property type="entry name" value="Glyco_hydro18_cat"/>
</dbReference>
<dbReference type="GO" id="GO:0008061">
    <property type="term" value="F:chitin binding"/>
    <property type="evidence" value="ECO:0007669"/>
    <property type="project" value="InterPro"/>
</dbReference>
<dbReference type="PANTHER" id="PTHR11177:SF383">
    <property type="entry name" value="GLYCOSYL HYDROLASE FAMILY PROTEIN WITH CHITINASE INSERTION DOMAIN-CONTAINING PROTEIN"/>
    <property type="match status" value="1"/>
</dbReference>
<protein>
    <recommendedName>
        <fullName evidence="2">GH18 domain-containing protein</fullName>
    </recommendedName>
</protein>
<gene>
    <name evidence="3" type="ORF">NE237_024734</name>
</gene>
<dbReference type="AlphaFoldDB" id="A0A9Q0H3J7"/>
<reference evidence="3" key="1">
    <citation type="journal article" date="2023" name="Plant J.">
        <title>The genome of the king protea, Protea cynaroides.</title>
        <authorList>
            <person name="Chang J."/>
            <person name="Duong T.A."/>
            <person name="Schoeman C."/>
            <person name="Ma X."/>
            <person name="Roodt D."/>
            <person name="Barker N."/>
            <person name="Li Z."/>
            <person name="Van de Peer Y."/>
            <person name="Mizrachi E."/>
        </authorList>
    </citation>
    <scope>NUCLEOTIDE SEQUENCE</scope>
    <source>
        <tissue evidence="3">Young leaves</tissue>
    </source>
</reference>
<keyword evidence="4" id="KW-1185">Reference proteome</keyword>
<feature type="domain" description="GH18" evidence="2">
    <location>
        <begin position="76"/>
        <end position="265"/>
    </location>
</feature>
<dbReference type="SUPFAM" id="SSF51445">
    <property type="entry name" value="(Trans)glycosidases"/>
    <property type="match status" value="1"/>
</dbReference>
<proteinExistence type="predicted"/>
<keyword evidence="1" id="KW-0812">Transmembrane</keyword>
<accession>A0A9Q0H3J7</accession>
<dbReference type="InterPro" id="IPR050314">
    <property type="entry name" value="Glycosyl_Hydrlase_18"/>
</dbReference>
<dbReference type="OrthoDB" id="73875at2759"/>
<name>A0A9Q0H3J7_9MAGN</name>
<dbReference type="Pfam" id="PF00704">
    <property type="entry name" value="Glyco_hydro_18"/>
    <property type="match status" value="1"/>
</dbReference>
<dbReference type="EMBL" id="JAMYWD010000010">
    <property type="protein sequence ID" value="KAJ4957623.1"/>
    <property type="molecule type" value="Genomic_DNA"/>
</dbReference>
<dbReference type="PANTHER" id="PTHR11177">
    <property type="entry name" value="CHITINASE"/>
    <property type="match status" value="1"/>
</dbReference>
<dbReference type="PROSITE" id="PS51910">
    <property type="entry name" value="GH18_2"/>
    <property type="match status" value="1"/>
</dbReference>
<dbReference type="GO" id="GO:0006032">
    <property type="term" value="P:chitin catabolic process"/>
    <property type="evidence" value="ECO:0007669"/>
    <property type="project" value="TreeGrafter"/>
</dbReference>
<keyword evidence="1" id="KW-0472">Membrane</keyword>
<sequence length="265" mass="29915">MLFWIDPLAIRIQDDEDFSEIRIPIRVYEDKSMEFINVARNSNSFCPNPMAFKNLIFFFFFSLFIALLFSSTAEKLVKATYWFPDSGISVSDINSALFTHIFCGFADLNPKTYEVTISNENQNSFSIFTSTVQQIHPSIKTLLSIGGGNSKASDFDAMASQASSRKTFIDSSIKIARFYGFHGLDLDWDWEATKTVSEMTNMGLLLDEWRIAVKNESGESPLLLTAAVYYSSVFDSVRYPVESIGRTWIGSILWLTSIACHLGPK</sequence>
<evidence type="ECO:0000313" key="3">
    <source>
        <dbReference type="EMBL" id="KAJ4957623.1"/>
    </source>
</evidence>
<dbReference type="InterPro" id="IPR017853">
    <property type="entry name" value="GH"/>
</dbReference>
<feature type="transmembrane region" description="Helical" evidence="1">
    <location>
        <begin position="50"/>
        <end position="69"/>
    </location>
</feature>
<comment type="caution">
    <text evidence="3">The sequence shown here is derived from an EMBL/GenBank/DDBJ whole genome shotgun (WGS) entry which is preliminary data.</text>
</comment>
<dbReference type="SMART" id="SM00636">
    <property type="entry name" value="Glyco_18"/>
    <property type="match status" value="1"/>
</dbReference>
<dbReference type="GO" id="GO:0004568">
    <property type="term" value="F:chitinase activity"/>
    <property type="evidence" value="ECO:0007669"/>
    <property type="project" value="TreeGrafter"/>
</dbReference>
<dbReference type="GO" id="GO:0005576">
    <property type="term" value="C:extracellular region"/>
    <property type="evidence" value="ECO:0007669"/>
    <property type="project" value="TreeGrafter"/>
</dbReference>
<dbReference type="InterPro" id="IPR011583">
    <property type="entry name" value="Chitinase_II/V-like_cat"/>
</dbReference>
<dbReference type="Proteomes" id="UP001141806">
    <property type="component" value="Unassembled WGS sequence"/>
</dbReference>
<evidence type="ECO:0000259" key="2">
    <source>
        <dbReference type="PROSITE" id="PS51910"/>
    </source>
</evidence>
<evidence type="ECO:0000256" key="1">
    <source>
        <dbReference type="SAM" id="Phobius"/>
    </source>
</evidence>
<organism evidence="3 4">
    <name type="scientific">Protea cynaroides</name>
    <dbReference type="NCBI Taxonomy" id="273540"/>
    <lineage>
        <taxon>Eukaryota</taxon>
        <taxon>Viridiplantae</taxon>
        <taxon>Streptophyta</taxon>
        <taxon>Embryophyta</taxon>
        <taxon>Tracheophyta</taxon>
        <taxon>Spermatophyta</taxon>
        <taxon>Magnoliopsida</taxon>
        <taxon>Proteales</taxon>
        <taxon>Proteaceae</taxon>
        <taxon>Protea</taxon>
    </lineage>
</organism>
<dbReference type="GO" id="GO:0005975">
    <property type="term" value="P:carbohydrate metabolic process"/>
    <property type="evidence" value="ECO:0007669"/>
    <property type="project" value="InterPro"/>
</dbReference>